<dbReference type="PANTHER" id="PTHR33332">
    <property type="entry name" value="REVERSE TRANSCRIPTASE DOMAIN-CONTAINING PROTEIN"/>
    <property type="match status" value="1"/>
</dbReference>
<dbReference type="PROSITE" id="PS50878">
    <property type="entry name" value="RT_POL"/>
    <property type="match status" value="1"/>
</dbReference>
<organism evidence="2 3">
    <name type="scientific">Mythimna separata</name>
    <name type="common">Oriental armyworm</name>
    <name type="synonym">Pseudaletia separata</name>
    <dbReference type="NCBI Taxonomy" id="271217"/>
    <lineage>
        <taxon>Eukaryota</taxon>
        <taxon>Metazoa</taxon>
        <taxon>Ecdysozoa</taxon>
        <taxon>Arthropoda</taxon>
        <taxon>Hexapoda</taxon>
        <taxon>Insecta</taxon>
        <taxon>Pterygota</taxon>
        <taxon>Neoptera</taxon>
        <taxon>Endopterygota</taxon>
        <taxon>Lepidoptera</taxon>
        <taxon>Glossata</taxon>
        <taxon>Ditrysia</taxon>
        <taxon>Noctuoidea</taxon>
        <taxon>Noctuidae</taxon>
        <taxon>Noctuinae</taxon>
        <taxon>Hadenini</taxon>
        <taxon>Mythimna</taxon>
    </lineage>
</organism>
<dbReference type="Proteomes" id="UP001231518">
    <property type="component" value="Chromosome 28"/>
</dbReference>
<dbReference type="EMBL" id="JARGEI010000027">
    <property type="protein sequence ID" value="KAJ8707631.1"/>
    <property type="molecule type" value="Genomic_DNA"/>
</dbReference>
<proteinExistence type="predicted"/>
<protein>
    <recommendedName>
        <fullName evidence="1">Reverse transcriptase domain-containing protein</fullName>
    </recommendedName>
</protein>
<evidence type="ECO:0000313" key="3">
    <source>
        <dbReference type="Proteomes" id="UP001231518"/>
    </source>
</evidence>
<keyword evidence="3" id="KW-1185">Reference proteome</keyword>
<sequence length="165" mass="19216">MRRMVGTIDSQYHKNINMAIYDLLHNIMLNIDSKTPVCSIYTDMTKAFDYVKHDILLSKLDRYGIRGNVLRLIESYLSNRKQQTEITRICPKSKVQYKYLSDSREVKFGVPQGTVVVPLIFLLYINDLPRQIQQPMVLFADDCTAIVKCTEKVEYEKDINDTLKT</sequence>
<accession>A0AAD7Y965</accession>
<comment type="caution">
    <text evidence="2">The sequence shown here is derived from an EMBL/GenBank/DDBJ whole genome shotgun (WGS) entry which is preliminary data.</text>
</comment>
<gene>
    <name evidence="2" type="ORF">PYW07_011308</name>
</gene>
<feature type="domain" description="Reverse transcriptase" evidence="1">
    <location>
        <begin position="1"/>
        <end position="165"/>
    </location>
</feature>
<dbReference type="Pfam" id="PF00078">
    <property type="entry name" value="RVT_1"/>
    <property type="match status" value="1"/>
</dbReference>
<reference evidence="2" key="1">
    <citation type="submission" date="2023-03" db="EMBL/GenBank/DDBJ databases">
        <title>Chromosome-level genomes of two armyworms, Mythimna separata and Mythimna loreyi, provide insights into the biosynthesis and reception of sex pheromones.</title>
        <authorList>
            <person name="Zhao H."/>
        </authorList>
    </citation>
    <scope>NUCLEOTIDE SEQUENCE</scope>
    <source>
        <strain evidence="2">BeijingLab</strain>
        <tissue evidence="2">Pupa</tissue>
    </source>
</reference>
<evidence type="ECO:0000313" key="2">
    <source>
        <dbReference type="EMBL" id="KAJ8707631.1"/>
    </source>
</evidence>
<dbReference type="AlphaFoldDB" id="A0AAD7Y965"/>
<evidence type="ECO:0000259" key="1">
    <source>
        <dbReference type="PROSITE" id="PS50878"/>
    </source>
</evidence>
<dbReference type="InterPro" id="IPR000477">
    <property type="entry name" value="RT_dom"/>
</dbReference>
<name>A0AAD7Y965_MYTSE</name>